<feature type="non-terminal residue" evidence="1">
    <location>
        <position position="134"/>
    </location>
</feature>
<protein>
    <submittedName>
        <fullName evidence="1">Uncharacterized protein</fullName>
    </submittedName>
</protein>
<organism evidence="1">
    <name type="scientific">marine metagenome</name>
    <dbReference type="NCBI Taxonomy" id="408172"/>
    <lineage>
        <taxon>unclassified sequences</taxon>
        <taxon>metagenomes</taxon>
        <taxon>ecological metagenomes</taxon>
    </lineage>
</organism>
<dbReference type="InterPro" id="IPR026002">
    <property type="entry name" value="ATC_hydrolase-like"/>
</dbReference>
<dbReference type="EMBL" id="UINC01102421">
    <property type="protein sequence ID" value="SVC64036.1"/>
    <property type="molecule type" value="Genomic_DNA"/>
</dbReference>
<gene>
    <name evidence="1" type="ORF">METZ01_LOCUS316890</name>
</gene>
<sequence>MKHLPLLEQRKIEAKVLAPLIRAFEDEFGREKTHTLVGKTIETLARGEGKGIAQELEGTPIEKVASLLPRFNEGDALELDVLKQDASCYEFNVTRCRFAEFYKELGMPELGQLLSCNRDFALSEGISSELELER</sequence>
<accession>A0A382NSH1</accession>
<proteinExistence type="predicted"/>
<evidence type="ECO:0000313" key="1">
    <source>
        <dbReference type="EMBL" id="SVC64036.1"/>
    </source>
</evidence>
<name>A0A382NSH1_9ZZZZ</name>
<dbReference type="Pfam" id="PF14196">
    <property type="entry name" value="ATC_hydrolase"/>
    <property type="match status" value="1"/>
</dbReference>
<dbReference type="AlphaFoldDB" id="A0A382NSH1"/>
<reference evidence="1" key="1">
    <citation type="submission" date="2018-05" db="EMBL/GenBank/DDBJ databases">
        <authorList>
            <person name="Lanie J.A."/>
            <person name="Ng W.-L."/>
            <person name="Kazmierczak K.M."/>
            <person name="Andrzejewski T.M."/>
            <person name="Davidsen T.M."/>
            <person name="Wayne K.J."/>
            <person name="Tettelin H."/>
            <person name="Glass J.I."/>
            <person name="Rusch D."/>
            <person name="Podicherti R."/>
            <person name="Tsui H.-C.T."/>
            <person name="Winkler M.E."/>
        </authorList>
    </citation>
    <scope>NUCLEOTIDE SEQUENCE</scope>
</reference>